<name>A0A382ZJT6_9ZZZZ</name>
<dbReference type="AlphaFoldDB" id="A0A382ZJT6"/>
<evidence type="ECO:0000256" key="3">
    <source>
        <dbReference type="ARBA" id="ARBA00022691"/>
    </source>
</evidence>
<dbReference type="CDD" id="cd02440">
    <property type="entry name" value="AdoMet_MTases"/>
    <property type="match status" value="1"/>
</dbReference>
<sequence length="234" mass="27286">MKLNNQNKSVFVQNVFNQVFNKYDLMNDIMSLGVHRFWKKQFINWLAPLNNKKLLDIACGSGDIVKLFIKYTKNNCQINAIDANTKMISIGKKRLKNYKNINWNIGNAEKLKFKDNTFDYYTISFGIRNVSNINKALSEAFRVLKPGGRFMCLEFSKIQNSHLDKIYQLYSKNIPKIGKFIVGDSKPYNYLISSIEDFYNQDELLELIKKNKFYKSEYRNLSGGVVAIHSAWKV</sequence>
<protein>
    <recommendedName>
        <fullName evidence="5">Demethylmenaquinone methyltransferase</fullName>
    </recommendedName>
</protein>
<keyword evidence="3" id="KW-0949">S-adenosyl-L-methionine</keyword>
<evidence type="ECO:0000256" key="1">
    <source>
        <dbReference type="ARBA" id="ARBA00022603"/>
    </source>
</evidence>
<dbReference type="SUPFAM" id="SSF53335">
    <property type="entry name" value="S-adenosyl-L-methionine-dependent methyltransferases"/>
    <property type="match status" value="1"/>
</dbReference>
<dbReference type="PANTHER" id="PTHR43591:SF24">
    <property type="entry name" value="2-METHOXY-6-POLYPRENYL-1,4-BENZOQUINOL METHYLASE, MITOCHONDRIAL"/>
    <property type="match status" value="1"/>
</dbReference>
<dbReference type="PROSITE" id="PS01184">
    <property type="entry name" value="UBIE_2"/>
    <property type="match status" value="1"/>
</dbReference>
<keyword evidence="2" id="KW-0808">Transferase</keyword>
<dbReference type="NCBIfam" id="TIGR01934">
    <property type="entry name" value="MenG_MenH_UbiE"/>
    <property type="match status" value="1"/>
</dbReference>
<dbReference type="Pfam" id="PF01209">
    <property type="entry name" value="Ubie_methyltran"/>
    <property type="match status" value="1"/>
</dbReference>
<dbReference type="GO" id="GO:0032259">
    <property type="term" value="P:methylation"/>
    <property type="evidence" value="ECO:0007669"/>
    <property type="project" value="UniProtKB-KW"/>
</dbReference>
<dbReference type="HAMAP" id="MF_01813">
    <property type="entry name" value="MenG_UbiE_methyltr"/>
    <property type="match status" value="1"/>
</dbReference>
<dbReference type="PROSITE" id="PS51608">
    <property type="entry name" value="SAM_MT_UBIE"/>
    <property type="match status" value="1"/>
</dbReference>
<evidence type="ECO:0000313" key="4">
    <source>
        <dbReference type="EMBL" id="SVD95774.1"/>
    </source>
</evidence>
<dbReference type="PANTHER" id="PTHR43591">
    <property type="entry name" value="METHYLTRANSFERASE"/>
    <property type="match status" value="1"/>
</dbReference>
<keyword evidence="1" id="KW-0489">Methyltransferase</keyword>
<dbReference type="NCBIfam" id="NF001244">
    <property type="entry name" value="PRK00216.1-5"/>
    <property type="match status" value="1"/>
</dbReference>
<dbReference type="InterPro" id="IPR004033">
    <property type="entry name" value="UbiE/COQ5_MeTrFase"/>
</dbReference>
<reference evidence="4" key="1">
    <citation type="submission" date="2018-05" db="EMBL/GenBank/DDBJ databases">
        <authorList>
            <person name="Lanie J.A."/>
            <person name="Ng W.-L."/>
            <person name="Kazmierczak K.M."/>
            <person name="Andrzejewski T.M."/>
            <person name="Davidsen T.M."/>
            <person name="Wayne K.J."/>
            <person name="Tettelin H."/>
            <person name="Glass J.I."/>
            <person name="Rusch D."/>
            <person name="Podicherti R."/>
            <person name="Tsui H.-C.T."/>
            <person name="Winkler M.E."/>
        </authorList>
    </citation>
    <scope>NUCLEOTIDE SEQUENCE</scope>
</reference>
<gene>
    <name evidence="4" type="ORF">METZ01_LOCUS448628</name>
</gene>
<dbReference type="InterPro" id="IPR023576">
    <property type="entry name" value="UbiE/COQ5_MeTrFase_CS"/>
</dbReference>
<evidence type="ECO:0008006" key="5">
    <source>
        <dbReference type="Google" id="ProtNLM"/>
    </source>
</evidence>
<proteinExistence type="inferred from homology"/>
<dbReference type="EMBL" id="UINC01184521">
    <property type="protein sequence ID" value="SVD95774.1"/>
    <property type="molecule type" value="Genomic_DNA"/>
</dbReference>
<dbReference type="PROSITE" id="PS01183">
    <property type="entry name" value="UBIE_1"/>
    <property type="match status" value="1"/>
</dbReference>
<organism evidence="4">
    <name type="scientific">marine metagenome</name>
    <dbReference type="NCBI Taxonomy" id="408172"/>
    <lineage>
        <taxon>unclassified sequences</taxon>
        <taxon>metagenomes</taxon>
        <taxon>ecological metagenomes</taxon>
    </lineage>
</organism>
<dbReference type="Gene3D" id="3.40.50.150">
    <property type="entry name" value="Vaccinia Virus protein VP39"/>
    <property type="match status" value="1"/>
</dbReference>
<accession>A0A382ZJT6</accession>
<dbReference type="InterPro" id="IPR029063">
    <property type="entry name" value="SAM-dependent_MTases_sf"/>
</dbReference>
<evidence type="ECO:0000256" key="2">
    <source>
        <dbReference type="ARBA" id="ARBA00022679"/>
    </source>
</evidence>
<dbReference type="GO" id="GO:0008425">
    <property type="term" value="F:2-methoxy-6-polyprenyl-1,4-benzoquinol methyltransferase activity"/>
    <property type="evidence" value="ECO:0007669"/>
    <property type="project" value="TreeGrafter"/>
</dbReference>